<dbReference type="PANTHER" id="PTHR13789">
    <property type="entry name" value="MONOOXYGENASE"/>
    <property type="match status" value="1"/>
</dbReference>
<dbReference type="EMBL" id="MIKG01000014">
    <property type="protein sequence ID" value="RAO70976.1"/>
    <property type="molecule type" value="Genomic_DNA"/>
</dbReference>
<name>A0A364L5A1_TALAM</name>
<dbReference type="SUPFAM" id="SSF51905">
    <property type="entry name" value="FAD/NAD(P)-binding domain"/>
    <property type="match status" value="1"/>
</dbReference>
<protein>
    <recommendedName>
        <fullName evidence="6">FAD-binding domain-containing protein</fullName>
    </recommendedName>
</protein>
<feature type="domain" description="FAD-binding" evidence="6">
    <location>
        <begin position="75"/>
        <end position="288"/>
    </location>
</feature>
<dbReference type="Gene3D" id="3.50.50.60">
    <property type="entry name" value="FAD/NAD(P)-binding domain"/>
    <property type="match status" value="1"/>
</dbReference>
<keyword evidence="5" id="KW-0503">Monooxygenase</keyword>
<dbReference type="Pfam" id="PF01494">
    <property type="entry name" value="FAD_binding_3"/>
    <property type="match status" value="1"/>
</dbReference>
<evidence type="ECO:0000256" key="4">
    <source>
        <dbReference type="ARBA" id="ARBA00023002"/>
    </source>
</evidence>
<evidence type="ECO:0000313" key="7">
    <source>
        <dbReference type="EMBL" id="RAO70976.1"/>
    </source>
</evidence>
<comment type="similarity">
    <text evidence="1">Belongs to the paxM FAD-dependent monooxygenase family.</text>
</comment>
<reference evidence="7 8" key="1">
    <citation type="journal article" date="2017" name="Biotechnol. Biofuels">
        <title>Differential beta-glucosidase expression as a function of carbon source availability in Talaromyces amestolkiae: a genomic and proteomic approach.</title>
        <authorList>
            <person name="de Eugenio L.I."/>
            <person name="Mendez-Liter J.A."/>
            <person name="Nieto-Dominguez M."/>
            <person name="Alonso L."/>
            <person name="Gil-Munoz J."/>
            <person name="Barriuso J."/>
            <person name="Prieto A."/>
            <person name="Martinez M.J."/>
        </authorList>
    </citation>
    <scope>NUCLEOTIDE SEQUENCE [LARGE SCALE GENOMIC DNA]</scope>
    <source>
        <strain evidence="7 8">CIB</strain>
    </source>
</reference>
<dbReference type="InterPro" id="IPR002938">
    <property type="entry name" value="FAD-bd"/>
</dbReference>
<dbReference type="AlphaFoldDB" id="A0A364L5A1"/>
<gene>
    <name evidence="7" type="ORF">BHQ10_006988</name>
</gene>
<evidence type="ECO:0000256" key="3">
    <source>
        <dbReference type="ARBA" id="ARBA00022827"/>
    </source>
</evidence>
<dbReference type="InterPro" id="IPR036188">
    <property type="entry name" value="FAD/NAD-bd_sf"/>
</dbReference>
<keyword evidence="3" id="KW-0274">FAD</keyword>
<dbReference type="OrthoDB" id="9993796at2759"/>
<sequence>MVSITKTSLVNGTNMQVLVPNYYKDVNDSLYAVHREDLHSQLRLLATQKEGPGRPCGVLVRSKVINYDAIHGKVTTATGEILQADLIIAADGVHSEAVKHVLGDEVVTAGDTGWACMRWLVPKDELFSDPETANMIQDSTTRYFTAAEGAAGLVWYPCRSNEVQNFLYLSREFDTSHVGEDFRTMVEPNTPLEYSKNHFAPTLQTVIKKARDVKFWKLIARGPINKWHKDKLLLIGDAAHPMLTFQGQGGGQAIEDGGALGVLFDQLHDKGEIESRLQIFEQVRRNRGSALQVLSNTNPPPPQSVREAAAKYVPGVKFDSTDAINDYVLSFDVIAESKAALAATLA</sequence>
<organism evidence="7 8">
    <name type="scientific">Talaromyces amestolkiae</name>
    <dbReference type="NCBI Taxonomy" id="1196081"/>
    <lineage>
        <taxon>Eukaryota</taxon>
        <taxon>Fungi</taxon>
        <taxon>Dikarya</taxon>
        <taxon>Ascomycota</taxon>
        <taxon>Pezizomycotina</taxon>
        <taxon>Eurotiomycetes</taxon>
        <taxon>Eurotiomycetidae</taxon>
        <taxon>Eurotiales</taxon>
        <taxon>Trichocomaceae</taxon>
        <taxon>Talaromyces</taxon>
        <taxon>Talaromyces sect. Talaromyces</taxon>
    </lineage>
</organism>
<evidence type="ECO:0000256" key="1">
    <source>
        <dbReference type="ARBA" id="ARBA00007992"/>
    </source>
</evidence>
<comment type="caution">
    <text evidence="7">The sequence shown here is derived from an EMBL/GenBank/DDBJ whole genome shotgun (WGS) entry which is preliminary data.</text>
</comment>
<evidence type="ECO:0000259" key="6">
    <source>
        <dbReference type="Pfam" id="PF01494"/>
    </source>
</evidence>
<evidence type="ECO:0000313" key="8">
    <source>
        <dbReference type="Proteomes" id="UP000249363"/>
    </source>
</evidence>
<keyword evidence="2" id="KW-0285">Flavoprotein</keyword>
<evidence type="ECO:0000256" key="2">
    <source>
        <dbReference type="ARBA" id="ARBA00022630"/>
    </source>
</evidence>
<evidence type="ECO:0000256" key="5">
    <source>
        <dbReference type="ARBA" id="ARBA00023033"/>
    </source>
</evidence>
<accession>A0A364L5A1</accession>
<dbReference type="GO" id="GO:0004497">
    <property type="term" value="F:monooxygenase activity"/>
    <property type="evidence" value="ECO:0007669"/>
    <property type="project" value="UniProtKB-KW"/>
</dbReference>
<dbReference type="GeneID" id="63796204"/>
<dbReference type="InterPro" id="IPR050493">
    <property type="entry name" value="FAD-dep_Monooxygenase_BioMet"/>
</dbReference>
<proteinExistence type="inferred from homology"/>
<keyword evidence="8" id="KW-1185">Reference proteome</keyword>
<dbReference type="Proteomes" id="UP000249363">
    <property type="component" value="Unassembled WGS sequence"/>
</dbReference>
<dbReference type="GO" id="GO:0071949">
    <property type="term" value="F:FAD binding"/>
    <property type="evidence" value="ECO:0007669"/>
    <property type="project" value="InterPro"/>
</dbReference>
<dbReference type="PANTHER" id="PTHR13789:SF215">
    <property type="entry name" value="FAD-BINDING DOMAIN-CONTAINING PROTEIN-RELATED"/>
    <property type="match status" value="1"/>
</dbReference>
<keyword evidence="4" id="KW-0560">Oxidoreductase</keyword>
<dbReference type="STRING" id="1196081.A0A364L5A1"/>
<dbReference type="RefSeq" id="XP_040735492.1">
    <property type="nucleotide sequence ID" value="XM_040879633.1"/>
</dbReference>